<feature type="compositionally biased region" description="Low complexity" evidence="14">
    <location>
        <begin position="1"/>
        <end position="23"/>
    </location>
</feature>
<keyword evidence="13" id="KW-0175">Coiled coil</keyword>
<dbReference type="GO" id="GO:0003743">
    <property type="term" value="F:translation initiation factor activity"/>
    <property type="evidence" value="ECO:0007669"/>
    <property type="project" value="UniProtKB-KW"/>
</dbReference>
<dbReference type="InterPro" id="IPR015760">
    <property type="entry name" value="TIF_IF2"/>
</dbReference>
<dbReference type="Pfam" id="PF00009">
    <property type="entry name" value="GTP_EFTU"/>
    <property type="match status" value="1"/>
</dbReference>
<dbReference type="FunFam" id="3.40.50.300:FF:000112">
    <property type="entry name" value="Eukaryotic translation initiation factor 5B"/>
    <property type="match status" value="1"/>
</dbReference>
<dbReference type="EC" id="3.6.5.3" evidence="3"/>
<evidence type="ECO:0000259" key="15">
    <source>
        <dbReference type="PROSITE" id="PS51722"/>
    </source>
</evidence>
<keyword evidence="8" id="KW-0547">Nucleotide-binding</keyword>
<evidence type="ECO:0000256" key="5">
    <source>
        <dbReference type="ARBA" id="ARBA00022490"/>
    </source>
</evidence>
<dbReference type="FunFam" id="2.40.30.10:FF:000113">
    <property type="entry name" value="Translation initiation factor IF-2, putative"/>
    <property type="match status" value="1"/>
</dbReference>
<keyword evidence="10" id="KW-0648">Protein biosynthesis</keyword>
<feature type="compositionally biased region" description="Basic and acidic residues" evidence="14">
    <location>
        <begin position="30"/>
        <end position="99"/>
    </location>
</feature>
<keyword evidence="5" id="KW-0963">Cytoplasm</keyword>
<evidence type="ECO:0000256" key="2">
    <source>
        <dbReference type="ARBA" id="ARBA00007733"/>
    </source>
</evidence>
<dbReference type="PANTHER" id="PTHR43381:SF4">
    <property type="entry name" value="EUKARYOTIC TRANSLATION INITIATION FACTOR 5B"/>
    <property type="match status" value="1"/>
</dbReference>
<feature type="region of interest" description="Disordered" evidence="14">
    <location>
        <begin position="1"/>
        <end position="196"/>
    </location>
</feature>
<name>A0A1G4I053_TRYEQ</name>
<feature type="compositionally biased region" description="Acidic residues" evidence="14">
    <location>
        <begin position="154"/>
        <end position="186"/>
    </location>
</feature>
<dbReference type="FunFam" id="2.40.30.10:FF:000013">
    <property type="entry name" value="eukaryotic translation initiation factor 5B"/>
    <property type="match status" value="1"/>
</dbReference>
<keyword evidence="9" id="KW-0378">Hydrolase</keyword>
<dbReference type="VEuPathDB" id="TriTrypDB:TEOVI_000662300"/>
<dbReference type="PRINTS" id="PR00315">
    <property type="entry name" value="ELONGATNFCT"/>
</dbReference>
<dbReference type="InterPro" id="IPR027417">
    <property type="entry name" value="P-loop_NTPase"/>
</dbReference>
<dbReference type="InterPro" id="IPR009000">
    <property type="entry name" value="Transl_B-barrel_sf"/>
</dbReference>
<feature type="compositionally biased region" description="Basic and acidic residues" evidence="14">
    <location>
        <begin position="187"/>
        <end position="196"/>
    </location>
</feature>
<proteinExistence type="inferred from homology"/>
<feature type="coiled-coil region" evidence="13">
    <location>
        <begin position="201"/>
        <end position="238"/>
    </location>
</feature>
<dbReference type="GeneID" id="92380557"/>
<dbReference type="NCBIfam" id="TIGR00231">
    <property type="entry name" value="small_GTP"/>
    <property type="match status" value="1"/>
</dbReference>
<evidence type="ECO:0000313" key="16">
    <source>
        <dbReference type="EMBL" id="SCU65015.1"/>
    </source>
</evidence>
<dbReference type="InterPro" id="IPR029459">
    <property type="entry name" value="EFTU-type"/>
</dbReference>
<dbReference type="GO" id="GO:0005739">
    <property type="term" value="C:mitochondrion"/>
    <property type="evidence" value="ECO:0007669"/>
    <property type="project" value="TreeGrafter"/>
</dbReference>
<evidence type="ECO:0000256" key="14">
    <source>
        <dbReference type="SAM" id="MobiDB-lite"/>
    </source>
</evidence>
<dbReference type="PROSITE" id="PS51722">
    <property type="entry name" value="G_TR_2"/>
    <property type="match status" value="1"/>
</dbReference>
<dbReference type="GO" id="GO:0046872">
    <property type="term" value="F:metal ion binding"/>
    <property type="evidence" value="ECO:0007669"/>
    <property type="project" value="UniProtKB-KW"/>
</dbReference>
<dbReference type="InterPro" id="IPR023115">
    <property type="entry name" value="TIF_IF2_dom3"/>
</dbReference>
<evidence type="ECO:0000256" key="9">
    <source>
        <dbReference type="ARBA" id="ARBA00022801"/>
    </source>
</evidence>
<keyword evidence="6 16" id="KW-0396">Initiation factor</keyword>
<accession>A0A1G4I053</accession>
<evidence type="ECO:0000256" key="8">
    <source>
        <dbReference type="ARBA" id="ARBA00022741"/>
    </source>
</evidence>
<feature type="domain" description="Tr-type G" evidence="15">
    <location>
        <begin position="243"/>
        <end position="471"/>
    </location>
</feature>
<keyword evidence="11" id="KW-0342">GTP-binding</keyword>
<evidence type="ECO:0000256" key="6">
    <source>
        <dbReference type="ARBA" id="ARBA00022540"/>
    </source>
</evidence>
<dbReference type="SUPFAM" id="SSF52156">
    <property type="entry name" value="Initiation factor IF2/eIF5b, domain 3"/>
    <property type="match status" value="1"/>
</dbReference>
<dbReference type="GO" id="GO:0003924">
    <property type="term" value="F:GTPase activity"/>
    <property type="evidence" value="ECO:0007669"/>
    <property type="project" value="InterPro"/>
</dbReference>
<dbReference type="InterPro" id="IPR000795">
    <property type="entry name" value="T_Tr_GTP-bd_dom"/>
</dbReference>
<dbReference type="EMBL" id="CZPT02000208">
    <property type="protein sequence ID" value="SCU65015.1"/>
    <property type="molecule type" value="Genomic_DNA"/>
</dbReference>
<dbReference type="GO" id="GO:0005525">
    <property type="term" value="F:GTP binding"/>
    <property type="evidence" value="ECO:0007669"/>
    <property type="project" value="UniProtKB-KW"/>
</dbReference>
<evidence type="ECO:0000256" key="13">
    <source>
        <dbReference type="SAM" id="Coils"/>
    </source>
</evidence>
<feature type="compositionally biased region" description="Basic and acidic residues" evidence="14">
    <location>
        <begin position="136"/>
        <end position="153"/>
    </location>
</feature>
<organism evidence="16 17">
    <name type="scientific">Trypanosoma equiperdum</name>
    <dbReference type="NCBI Taxonomy" id="5694"/>
    <lineage>
        <taxon>Eukaryota</taxon>
        <taxon>Discoba</taxon>
        <taxon>Euglenozoa</taxon>
        <taxon>Kinetoplastea</taxon>
        <taxon>Metakinetoplastina</taxon>
        <taxon>Trypanosomatida</taxon>
        <taxon>Trypanosomatidae</taxon>
        <taxon>Trypanosoma</taxon>
    </lineage>
</organism>
<comment type="similarity">
    <text evidence="2">Belongs to the TRAFAC class translation factor GTPase superfamily. Classic translation factor GTPase family. IF-2 subfamily.</text>
</comment>
<dbReference type="RefSeq" id="XP_067076676.1">
    <property type="nucleotide sequence ID" value="XM_067220575.1"/>
</dbReference>
<keyword evidence="7" id="KW-0479">Metal-binding</keyword>
<dbReference type="NCBIfam" id="NF003078">
    <property type="entry name" value="PRK04004.1"/>
    <property type="match status" value="1"/>
</dbReference>
<dbReference type="Gene3D" id="2.40.30.10">
    <property type="entry name" value="Translation factors"/>
    <property type="match status" value="2"/>
</dbReference>
<feature type="compositionally biased region" description="Basic and acidic residues" evidence="14">
    <location>
        <begin position="110"/>
        <end position="126"/>
    </location>
</feature>
<dbReference type="Gene3D" id="3.40.50.300">
    <property type="entry name" value="P-loop containing nucleotide triphosphate hydrolases"/>
    <property type="match status" value="1"/>
</dbReference>
<dbReference type="Proteomes" id="UP000195570">
    <property type="component" value="Unassembled WGS sequence"/>
</dbReference>
<evidence type="ECO:0000256" key="1">
    <source>
        <dbReference type="ARBA" id="ARBA00004496"/>
    </source>
</evidence>
<comment type="caution">
    <text evidence="16">The sequence shown here is derived from an EMBL/GenBank/DDBJ whole genome shotgun (WGS) entry which is preliminary data.</text>
</comment>
<dbReference type="AlphaFoldDB" id="A0A1G4I053"/>
<evidence type="ECO:0000256" key="12">
    <source>
        <dbReference type="ARBA" id="ARBA00032478"/>
    </source>
</evidence>
<dbReference type="PANTHER" id="PTHR43381">
    <property type="entry name" value="TRANSLATION INITIATION FACTOR IF-2-RELATED"/>
    <property type="match status" value="1"/>
</dbReference>
<evidence type="ECO:0000256" key="3">
    <source>
        <dbReference type="ARBA" id="ARBA00011986"/>
    </source>
</evidence>
<dbReference type="InterPro" id="IPR036925">
    <property type="entry name" value="TIF_IF2_dom3_sf"/>
</dbReference>
<evidence type="ECO:0000256" key="10">
    <source>
        <dbReference type="ARBA" id="ARBA00022917"/>
    </source>
</evidence>
<dbReference type="SUPFAM" id="SSF52540">
    <property type="entry name" value="P-loop containing nucleoside triphosphate hydrolases"/>
    <property type="match status" value="1"/>
</dbReference>
<evidence type="ECO:0000313" key="17">
    <source>
        <dbReference type="Proteomes" id="UP000195570"/>
    </source>
</evidence>
<reference evidence="16" key="1">
    <citation type="submission" date="2016-09" db="EMBL/GenBank/DDBJ databases">
        <authorList>
            <person name="Hebert L."/>
            <person name="Moumen B."/>
        </authorList>
    </citation>
    <scope>NUCLEOTIDE SEQUENCE [LARGE SCALE GENOMIC DNA]</scope>
    <source>
        <strain evidence="16">OVI</strain>
    </source>
</reference>
<dbReference type="Pfam" id="PF14578">
    <property type="entry name" value="GTP_EFTU_D4"/>
    <property type="match status" value="1"/>
</dbReference>
<evidence type="ECO:0000256" key="4">
    <source>
        <dbReference type="ARBA" id="ARBA00013824"/>
    </source>
</evidence>
<gene>
    <name evidence="16" type="ORF">TEOVI_000662300</name>
</gene>
<dbReference type="InterPro" id="IPR005225">
    <property type="entry name" value="Small_GTP-bd"/>
</dbReference>
<dbReference type="CDD" id="cd03703">
    <property type="entry name" value="aeIF5B_II"/>
    <property type="match status" value="1"/>
</dbReference>
<sequence length="833" mass="94473">MPPKGPKAAPKGAPARKGGPPAAMIAKLKQHMEKQKEEEERLRREREEEEKRLREEERLAEEQRRFEEEERARERQRRKEEERLARKMGTKESRNDVLERMAAAGFIVPDVEKVREQQKKEREAPRPKQQKQKPTQKQEEDAADERAAKAGHESDEDSLDLPVEDDGEVTEPTESDAEVDEEDWEAMMERDDRREQRKINNERIRKRRAEMVEERLKAKEARKRAKEEERRAKEHVLESVTKLRSPICCVLGHVDTGKTSLLDRIRATNVQGGEAGGITQQIGATFFPRESIVEATADLNQKYQHQLNVPGLLVIDTPGHESFTNLRSRGSSLCDIAILVVDIMHGLEPQTRESIRLLREKKCPFIVALNKVDRLYDWVAHKDMDIEQTLSLQKPNVRDEFSTRLVQVKQELLAEGLNSELYYHNKEVRKVVSIVPTSAKTGEGICDLILLEVQLVQQFMEGKVTYKDDLQCTILEVKPTTGYGFTIDAILINGELHEGDNICLCGQNGPVFTQIRALLTPQPMKELRVRGEYIHHKTMKAAMGIKIAANELEYVIPGSHLLVVRPGDDKEAVAKEVMKDANSITDQLSPDGVGVTVQSSTLGSLEALLSFLNKMKIPVASASIGPLHKRHMINVLSMKRKSPRHAVVLAFDVEISDDARDIAKKNDIDMFEAKIIYHLFDMFTRYINEYEKREKDKARAIAVFPVQLTILDDAIHNTDPIILPVKVKCGQLHPGTPLAFMRGDTPHLIGRVMSLERDKKSITVGRVGCECSVKINSGESGMTFGRQFDKSDELFSLISRPSVNAIKLFKDELTEDDINLLATLIKVLKVPPR</sequence>
<dbReference type="SUPFAM" id="SSF50447">
    <property type="entry name" value="Translation proteins"/>
    <property type="match status" value="1"/>
</dbReference>
<dbReference type="Pfam" id="PF11987">
    <property type="entry name" value="IF-2"/>
    <property type="match status" value="1"/>
</dbReference>
<keyword evidence="17" id="KW-1185">Reference proteome</keyword>
<evidence type="ECO:0000256" key="7">
    <source>
        <dbReference type="ARBA" id="ARBA00022723"/>
    </source>
</evidence>
<protein>
    <recommendedName>
        <fullName evidence="4">Eukaryotic translation initiation factor 5B</fullName>
        <ecNumber evidence="3">3.6.5.3</ecNumber>
    </recommendedName>
    <alternativeName>
        <fullName evidence="12">Translation initiation factor IF-2</fullName>
    </alternativeName>
</protein>
<dbReference type="FunFam" id="3.40.50.10050:FF:000002">
    <property type="entry name" value="Eukaryotic translation initiation factor 5B"/>
    <property type="match status" value="1"/>
</dbReference>
<comment type="subcellular location">
    <subcellularLocation>
        <location evidence="1">Cytoplasm</location>
    </subcellularLocation>
</comment>
<evidence type="ECO:0000256" key="11">
    <source>
        <dbReference type="ARBA" id="ARBA00023134"/>
    </source>
</evidence>
<dbReference type="Gene3D" id="3.40.50.10050">
    <property type="entry name" value="Translation initiation factor IF- 2, domain 3"/>
    <property type="match status" value="1"/>
</dbReference>
<dbReference type="CDD" id="cd01887">
    <property type="entry name" value="IF2_eIF5B"/>
    <property type="match status" value="1"/>
</dbReference>